<dbReference type="InterPro" id="IPR041796">
    <property type="entry name" value="Mre11_N"/>
</dbReference>
<dbReference type="InterPro" id="IPR029052">
    <property type="entry name" value="Metallo-depent_PP-like"/>
</dbReference>
<keyword evidence="11" id="KW-1185">Reference proteome</keyword>
<evidence type="ECO:0000313" key="11">
    <source>
        <dbReference type="Proteomes" id="UP001500523"/>
    </source>
</evidence>
<comment type="similarity">
    <text evidence="1 7">Belongs to the SbcD family.</text>
</comment>
<dbReference type="NCBIfam" id="TIGR00619">
    <property type="entry name" value="sbcd"/>
    <property type="match status" value="1"/>
</dbReference>
<dbReference type="Pfam" id="PF12320">
    <property type="entry name" value="SbcD_C"/>
    <property type="match status" value="1"/>
</dbReference>
<dbReference type="PANTHER" id="PTHR30337">
    <property type="entry name" value="COMPONENT OF ATP-DEPENDENT DSDNA EXONUCLEASE"/>
    <property type="match status" value="1"/>
</dbReference>
<dbReference type="InterPro" id="IPR004593">
    <property type="entry name" value="SbcD"/>
</dbReference>
<gene>
    <name evidence="7" type="primary">sbcD</name>
    <name evidence="10" type="ORF">GCM10022268_19600</name>
</gene>
<dbReference type="Gene3D" id="3.60.21.10">
    <property type="match status" value="1"/>
</dbReference>
<feature type="domain" description="Nuclease SbcCD subunit D C-terminal" evidence="9">
    <location>
        <begin position="269"/>
        <end position="351"/>
    </location>
</feature>
<dbReference type="SUPFAM" id="SSF56300">
    <property type="entry name" value="Metallo-dependent phosphatases"/>
    <property type="match status" value="1"/>
</dbReference>
<keyword evidence="6 7" id="KW-0269">Exonuclease</keyword>
<dbReference type="InterPro" id="IPR004843">
    <property type="entry name" value="Calcineurin-like_PHP"/>
</dbReference>
<protein>
    <recommendedName>
        <fullName evidence="3 7">Nuclease SbcCD subunit D</fullName>
    </recommendedName>
</protein>
<dbReference type="GO" id="GO:0004527">
    <property type="term" value="F:exonuclease activity"/>
    <property type="evidence" value="ECO:0007669"/>
    <property type="project" value="UniProtKB-KW"/>
</dbReference>
<dbReference type="Proteomes" id="UP001500523">
    <property type="component" value="Unassembled WGS sequence"/>
</dbReference>
<dbReference type="InterPro" id="IPR026843">
    <property type="entry name" value="SbcD_C"/>
</dbReference>
<keyword evidence="5 7" id="KW-0378">Hydrolase</keyword>
<evidence type="ECO:0000256" key="5">
    <source>
        <dbReference type="ARBA" id="ARBA00022801"/>
    </source>
</evidence>
<comment type="function">
    <text evidence="7">SbcCD cleaves DNA hairpin structures. These structures can inhibit DNA replication and are intermediates in certain DNA recombination reactions. The complex acts as a 3'-&gt;5' double strand exonuclease that can open hairpins. It also has a 5' single-strand endonuclease activity.</text>
</comment>
<evidence type="ECO:0000256" key="6">
    <source>
        <dbReference type="ARBA" id="ARBA00022839"/>
    </source>
</evidence>
<feature type="domain" description="Calcineurin-like phosphoesterase" evidence="8">
    <location>
        <begin position="1"/>
        <end position="109"/>
    </location>
</feature>
<keyword evidence="7" id="KW-0233">DNA recombination</keyword>
<organism evidence="10 11">
    <name type="scientific">Sphingomonas cynarae</name>
    <dbReference type="NCBI Taxonomy" id="930197"/>
    <lineage>
        <taxon>Bacteria</taxon>
        <taxon>Pseudomonadati</taxon>
        <taxon>Pseudomonadota</taxon>
        <taxon>Alphaproteobacteria</taxon>
        <taxon>Sphingomonadales</taxon>
        <taxon>Sphingomonadaceae</taxon>
        <taxon>Sphingomonas</taxon>
    </lineage>
</organism>
<name>A0ABP7DXS9_9SPHN</name>
<dbReference type="Pfam" id="PF00149">
    <property type="entry name" value="Metallophos"/>
    <property type="match status" value="1"/>
</dbReference>
<evidence type="ECO:0000256" key="3">
    <source>
        <dbReference type="ARBA" id="ARBA00013365"/>
    </source>
</evidence>
<reference evidence="11" key="1">
    <citation type="journal article" date="2019" name="Int. J. Syst. Evol. Microbiol.">
        <title>The Global Catalogue of Microorganisms (GCM) 10K type strain sequencing project: providing services to taxonomists for standard genome sequencing and annotation.</title>
        <authorList>
            <consortium name="The Broad Institute Genomics Platform"/>
            <consortium name="The Broad Institute Genome Sequencing Center for Infectious Disease"/>
            <person name="Wu L."/>
            <person name="Ma J."/>
        </authorList>
    </citation>
    <scope>NUCLEOTIDE SEQUENCE [LARGE SCALE GENOMIC DNA]</scope>
    <source>
        <strain evidence="11">JCM 17498</strain>
    </source>
</reference>
<keyword evidence="7" id="KW-0235">DNA replication</keyword>
<keyword evidence="7" id="KW-0255">Endonuclease</keyword>
<evidence type="ECO:0000259" key="9">
    <source>
        <dbReference type="Pfam" id="PF12320"/>
    </source>
</evidence>
<proteinExistence type="inferred from homology"/>
<comment type="subunit">
    <text evidence="2 7">Heterodimer of SbcC and SbcD.</text>
</comment>
<dbReference type="CDD" id="cd00840">
    <property type="entry name" value="MPP_Mre11_N"/>
    <property type="match status" value="1"/>
</dbReference>
<evidence type="ECO:0000256" key="2">
    <source>
        <dbReference type="ARBA" id="ARBA00011322"/>
    </source>
</evidence>
<keyword evidence="4 7" id="KW-0540">Nuclease</keyword>
<evidence type="ECO:0000313" key="10">
    <source>
        <dbReference type="EMBL" id="GAA3710596.1"/>
    </source>
</evidence>
<comment type="caution">
    <text evidence="10">The sequence shown here is derived from an EMBL/GenBank/DDBJ whole genome shotgun (WGS) entry which is preliminary data.</text>
</comment>
<dbReference type="EMBL" id="BAABBF010000004">
    <property type="protein sequence ID" value="GAA3710596.1"/>
    <property type="molecule type" value="Genomic_DNA"/>
</dbReference>
<evidence type="ECO:0000256" key="4">
    <source>
        <dbReference type="ARBA" id="ARBA00022722"/>
    </source>
</evidence>
<dbReference type="PANTHER" id="PTHR30337:SF0">
    <property type="entry name" value="NUCLEASE SBCCD SUBUNIT D"/>
    <property type="match status" value="1"/>
</dbReference>
<dbReference type="InterPro" id="IPR050535">
    <property type="entry name" value="DNA_Repair-Maintenance_Comp"/>
</dbReference>
<evidence type="ECO:0000256" key="7">
    <source>
        <dbReference type="RuleBase" id="RU363069"/>
    </source>
</evidence>
<sequence>MRILHTSDWHLGRQFHGVSLDEDHDAVLAQVEVAIADHGPDVLIIAGDIFDRATPPQTALRRFNDFVRRVGAGGQTAIVLIAGNHDSAAQVGMMGVLADADRSLVRGPLDAEERPLILSDEHGPVAISALPFSFEFAARACYGKEDICCPADVLREQVASARRHLPDGARWIVVAHAFVEGASTSDGERPLTRAVGGIETVPSSVFDGAHYVALGHLHRPQAAGADHIRYAGSPLAFGFDEEGHRKSMTLVDLAADGSVTTTDIAFEPLRRIRTLRGRLAELLAAPEASDDLISVVLTDETPQIDPMKRIRRLYPNAVQLAYERNGVPGEERLREGRAALERPQEVIADFVNFARGRKIDEGERALVEARLGDLIVVEDDT</sequence>
<dbReference type="RefSeq" id="WP_344693208.1">
    <property type="nucleotide sequence ID" value="NZ_BAABBF010000004.1"/>
</dbReference>
<accession>A0ABP7DXS9</accession>
<evidence type="ECO:0000259" key="8">
    <source>
        <dbReference type="Pfam" id="PF00149"/>
    </source>
</evidence>
<evidence type="ECO:0000256" key="1">
    <source>
        <dbReference type="ARBA" id="ARBA00010555"/>
    </source>
</evidence>